<feature type="signal peptide" evidence="1">
    <location>
        <begin position="1"/>
        <end position="18"/>
    </location>
</feature>
<proteinExistence type="predicted"/>
<gene>
    <name evidence="2" type="ORF">SHI21_04270</name>
</gene>
<dbReference type="Proteomes" id="UP001302274">
    <property type="component" value="Unassembled WGS sequence"/>
</dbReference>
<accession>A0ABU5VQT7</accession>
<keyword evidence="3" id="KW-1185">Reference proteome</keyword>
<dbReference type="RefSeq" id="WP_323574909.1">
    <property type="nucleotide sequence ID" value="NZ_JAYGJQ010000001.1"/>
</dbReference>
<organism evidence="2 3">
    <name type="scientific">Bacteriovorax antarcticus</name>
    <dbReference type="NCBI Taxonomy" id="3088717"/>
    <lineage>
        <taxon>Bacteria</taxon>
        <taxon>Pseudomonadati</taxon>
        <taxon>Bdellovibrionota</taxon>
        <taxon>Bacteriovoracia</taxon>
        <taxon>Bacteriovoracales</taxon>
        <taxon>Bacteriovoracaceae</taxon>
        <taxon>Bacteriovorax</taxon>
    </lineage>
</organism>
<sequence>MKKLVFVLALLSVSTSFAGVSGAGNVLGATEAVNRQLESINQSNQQMNNINDEGQLYNFKNFTLNLINQMRYNLNQLEAQVQALRMPPPFLISQCTQNDLDHGGLTDRGGSMIYKRDNDFRICARVTSANRNVVINSVKYTISGKQITSLSGFGGNTATVFEGKGKDFSQFLPSLSTSAYSKCIPQYGNELQVSYTSEQGERKLIALEINPELINFDGQRKYQVPVCN</sequence>
<evidence type="ECO:0000256" key="1">
    <source>
        <dbReference type="SAM" id="SignalP"/>
    </source>
</evidence>
<reference evidence="2 3" key="1">
    <citation type="submission" date="2023-11" db="EMBL/GenBank/DDBJ databases">
        <title>A Novel Polar Bacteriovorax (B. antarcticus) Isolated from the Biocrust in Antarctica.</title>
        <authorList>
            <person name="Mun W."/>
            <person name="Choi S.Y."/>
            <person name="Mitchell R.J."/>
        </authorList>
    </citation>
    <scope>NUCLEOTIDE SEQUENCE [LARGE SCALE GENOMIC DNA]</scope>
    <source>
        <strain evidence="2 3">PP10</strain>
    </source>
</reference>
<evidence type="ECO:0000313" key="3">
    <source>
        <dbReference type="Proteomes" id="UP001302274"/>
    </source>
</evidence>
<dbReference type="EMBL" id="JAYGJQ010000001">
    <property type="protein sequence ID" value="MEA9355399.1"/>
    <property type="molecule type" value="Genomic_DNA"/>
</dbReference>
<feature type="chain" id="PRO_5046197360" evidence="1">
    <location>
        <begin position="19"/>
        <end position="228"/>
    </location>
</feature>
<evidence type="ECO:0000313" key="2">
    <source>
        <dbReference type="EMBL" id="MEA9355399.1"/>
    </source>
</evidence>
<comment type="caution">
    <text evidence="2">The sequence shown here is derived from an EMBL/GenBank/DDBJ whole genome shotgun (WGS) entry which is preliminary data.</text>
</comment>
<protein>
    <submittedName>
        <fullName evidence="2">Uncharacterized protein</fullName>
    </submittedName>
</protein>
<keyword evidence="1" id="KW-0732">Signal</keyword>
<name>A0ABU5VQT7_9BACT</name>